<dbReference type="EMBL" id="JANCLT010000004">
    <property type="protein sequence ID" value="MCP8968971.1"/>
    <property type="molecule type" value="Genomic_DNA"/>
</dbReference>
<feature type="domain" description="Spore germination GerAC-like C-terminal" evidence="8">
    <location>
        <begin position="201"/>
        <end position="378"/>
    </location>
</feature>
<dbReference type="InterPro" id="IPR008844">
    <property type="entry name" value="Spore_GerAC-like"/>
</dbReference>
<evidence type="ECO:0000256" key="7">
    <source>
        <dbReference type="ARBA" id="ARBA00023288"/>
    </source>
</evidence>
<dbReference type="PANTHER" id="PTHR35789:SF1">
    <property type="entry name" value="SPORE GERMINATION PROTEIN B3"/>
    <property type="match status" value="1"/>
</dbReference>
<feature type="domain" description="Spore germination protein N-terminal" evidence="9">
    <location>
        <begin position="25"/>
        <end position="192"/>
    </location>
</feature>
<dbReference type="PANTHER" id="PTHR35789">
    <property type="entry name" value="SPORE GERMINATION PROTEIN B3"/>
    <property type="match status" value="1"/>
</dbReference>
<keyword evidence="11" id="KW-1185">Reference proteome</keyword>
<gene>
    <name evidence="10" type="ORF">NK662_10520</name>
</gene>
<organism evidence="10 11">
    <name type="scientific">Ectobacillus ponti</name>
    <dbReference type="NCBI Taxonomy" id="2961894"/>
    <lineage>
        <taxon>Bacteria</taxon>
        <taxon>Bacillati</taxon>
        <taxon>Bacillota</taxon>
        <taxon>Bacilli</taxon>
        <taxon>Bacillales</taxon>
        <taxon>Bacillaceae</taxon>
        <taxon>Ectobacillus</taxon>
    </lineage>
</organism>
<dbReference type="Gene3D" id="3.30.300.210">
    <property type="entry name" value="Nutrient germinant receptor protein C, domain 3"/>
    <property type="match status" value="1"/>
</dbReference>
<dbReference type="Pfam" id="PF25198">
    <property type="entry name" value="Spore_GerAC_N"/>
    <property type="match status" value="1"/>
</dbReference>
<evidence type="ECO:0000256" key="5">
    <source>
        <dbReference type="ARBA" id="ARBA00023136"/>
    </source>
</evidence>
<evidence type="ECO:0000259" key="8">
    <source>
        <dbReference type="Pfam" id="PF05504"/>
    </source>
</evidence>
<protein>
    <submittedName>
        <fullName evidence="10">Ger(X)C family spore germination protein</fullName>
    </submittedName>
</protein>
<keyword evidence="4" id="KW-0732">Signal</keyword>
<dbReference type="GO" id="GO:0009847">
    <property type="term" value="P:spore germination"/>
    <property type="evidence" value="ECO:0007669"/>
    <property type="project" value="InterPro"/>
</dbReference>
<evidence type="ECO:0000256" key="2">
    <source>
        <dbReference type="ARBA" id="ARBA00007886"/>
    </source>
</evidence>
<evidence type="ECO:0000313" key="10">
    <source>
        <dbReference type="EMBL" id="MCP8968971.1"/>
    </source>
</evidence>
<evidence type="ECO:0000256" key="6">
    <source>
        <dbReference type="ARBA" id="ARBA00023139"/>
    </source>
</evidence>
<accession>A0AA41XBG9</accession>
<evidence type="ECO:0000256" key="1">
    <source>
        <dbReference type="ARBA" id="ARBA00004635"/>
    </source>
</evidence>
<name>A0AA41XBG9_9BACI</name>
<keyword evidence="5" id="KW-0472">Membrane</keyword>
<keyword evidence="6" id="KW-0564">Palmitate</keyword>
<dbReference type="NCBIfam" id="TIGR02887">
    <property type="entry name" value="spore_ger_x_C"/>
    <property type="match status" value="1"/>
</dbReference>
<dbReference type="Pfam" id="PF05504">
    <property type="entry name" value="Spore_GerAC"/>
    <property type="match status" value="1"/>
</dbReference>
<comment type="subcellular location">
    <subcellularLocation>
        <location evidence="1">Membrane</location>
        <topology evidence="1">Lipid-anchor</topology>
    </subcellularLocation>
</comment>
<dbReference type="AlphaFoldDB" id="A0AA41XBG9"/>
<proteinExistence type="inferred from homology"/>
<dbReference type="InterPro" id="IPR038501">
    <property type="entry name" value="Spore_GerAC_C_sf"/>
</dbReference>
<sequence length="381" mass="43262">MKRAGKGLLVLLSAVLCTGCIIKTRPLEQLGLATAVGIDKGKGDKLKGVVVLHHFGTKPEDVAQQLTSTAYTGRGLTKFMNLETSDRLVSGQLRIAVYGKDYATERGITEHVEALKRDASTQTNMYLAISKTTAKDILYQSKGEEHSKNIGTYLYKMIEQNIREDEMISCTVQEFLRDYYLVGRDIVLPLLEKRRDYVLIDGAALVHRGKYVTNITADEAFYIKALREGYKGGSQKDLRIPLQPLRRFYPQKDPDKYVHINLEQIGMKQQITLSRQRDPVFDVYLQTTVSISALTKAIDLGKPGVYTAFEQEIEKELARNFKLTMKRMQEHSIDPVGFGAIYDTSIRHLTLTERQWYDELYPKAKFRFHVKVAIARSGVLN</sequence>
<evidence type="ECO:0000313" key="11">
    <source>
        <dbReference type="Proteomes" id="UP001156102"/>
    </source>
</evidence>
<evidence type="ECO:0000259" key="9">
    <source>
        <dbReference type="Pfam" id="PF25198"/>
    </source>
</evidence>
<keyword evidence="7" id="KW-0449">Lipoprotein</keyword>
<evidence type="ECO:0000256" key="4">
    <source>
        <dbReference type="ARBA" id="ARBA00022729"/>
    </source>
</evidence>
<keyword evidence="3" id="KW-0309">Germination</keyword>
<dbReference type="Proteomes" id="UP001156102">
    <property type="component" value="Unassembled WGS sequence"/>
</dbReference>
<comment type="similarity">
    <text evidence="2">Belongs to the GerABKC lipoprotein family.</text>
</comment>
<dbReference type="InterPro" id="IPR057336">
    <property type="entry name" value="GerAC_N"/>
</dbReference>
<dbReference type="InterPro" id="IPR046953">
    <property type="entry name" value="Spore_GerAC-like_C"/>
</dbReference>
<reference evidence="10" key="1">
    <citation type="submission" date="2022-07" db="EMBL/GenBank/DDBJ databases">
        <authorList>
            <person name="Li W.-J."/>
            <person name="Deng Q.-Q."/>
        </authorList>
    </citation>
    <scope>NUCLEOTIDE SEQUENCE</scope>
    <source>
        <strain evidence="10">SYSU M60031</strain>
    </source>
</reference>
<evidence type="ECO:0000256" key="3">
    <source>
        <dbReference type="ARBA" id="ARBA00022544"/>
    </source>
</evidence>
<comment type="caution">
    <text evidence="10">The sequence shown here is derived from an EMBL/GenBank/DDBJ whole genome shotgun (WGS) entry which is preliminary data.</text>
</comment>
<dbReference type="RefSeq" id="WP_254758876.1">
    <property type="nucleotide sequence ID" value="NZ_JANCLT010000004.1"/>
</dbReference>
<dbReference type="GO" id="GO:0016020">
    <property type="term" value="C:membrane"/>
    <property type="evidence" value="ECO:0007669"/>
    <property type="project" value="UniProtKB-SubCell"/>
</dbReference>